<evidence type="ECO:0000313" key="2">
    <source>
        <dbReference type="EMBL" id="MBA1143696.1"/>
    </source>
</evidence>
<evidence type="ECO:0000313" key="3">
    <source>
        <dbReference type="Proteomes" id="UP000558284"/>
    </source>
</evidence>
<gene>
    <name evidence="2" type="ORF">H0241_26085</name>
</gene>
<dbReference type="EMBL" id="JACDTY010000016">
    <property type="protein sequence ID" value="MBA1143696.1"/>
    <property type="molecule type" value="Genomic_DNA"/>
</dbReference>
<organism evidence="2 3">
    <name type="scientific">Mesorhizobium neociceri</name>
    <dbReference type="NCBI Taxonomy" id="1307853"/>
    <lineage>
        <taxon>Bacteria</taxon>
        <taxon>Pseudomonadati</taxon>
        <taxon>Pseudomonadota</taxon>
        <taxon>Alphaproteobacteria</taxon>
        <taxon>Hyphomicrobiales</taxon>
        <taxon>Phyllobacteriaceae</taxon>
        <taxon>Mesorhizobium</taxon>
    </lineage>
</organism>
<evidence type="ECO:0000256" key="1">
    <source>
        <dbReference type="SAM" id="MobiDB-lite"/>
    </source>
</evidence>
<dbReference type="RefSeq" id="WP_181060709.1">
    <property type="nucleotide sequence ID" value="NZ_JACDTY010000016.1"/>
</dbReference>
<keyword evidence="3" id="KW-1185">Reference proteome</keyword>
<comment type="caution">
    <text evidence="2">The sequence shown here is derived from an EMBL/GenBank/DDBJ whole genome shotgun (WGS) entry which is preliminary data.</text>
</comment>
<sequence>MVQSARKSTEADVAIDGVLFSQGRNHRNTDLKRSMQTTPVEAFQTGHLTETMTSSGEVTQVGRRQRSTTPQASMHAETSNRAKAVISQVGTEFIILDCYLPSGNLLVKFPITLIDEDLRVFGQPVWISLGSDGGYRIPQISPRDIDQQPRLDGMESLEMWVESGCP</sequence>
<dbReference type="Proteomes" id="UP000558284">
    <property type="component" value="Unassembled WGS sequence"/>
</dbReference>
<proteinExistence type="predicted"/>
<name>A0A838BAT5_9HYPH</name>
<dbReference type="AlphaFoldDB" id="A0A838BAT5"/>
<reference evidence="2 3" key="1">
    <citation type="submission" date="2020-07" db="EMBL/GenBank/DDBJ databases">
        <title>Definition of the novel symbiovar canariense within Mesorhizobium novociceri, a new species of genus Mesorhizobium nodulating Cicer canariense in the Caldera de Taburiente National Park (La Palma, Canary Islands).</title>
        <authorList>
            <person name="Leon-Barrios M."/>
            <person name="Perez-Yepez J."/>
            <person name="Flores-Felix J.D."/>
            <person name="Ramirez-Baena M.H."/>
            <person name="Pulido-Suarez L."/>
            <person name="Igual J.M."/>
            <person name="Velazquez E."/>
            <person name="Peix A."/>
        </authorList>
    </citation>
    <scope>NUCLEOTIDE SEQUENCE [LARGE SCALE GENOMIC DNA]</scope>
    <source>
        <strain evidence="2 3">CCANP35</strain>
    </source>
</reference>
<accession>A0A838BAT5</accession>
<feature type="region of interest" description="Disordered" evidence="1">
    <location>
        <begin position="53"/>
        <end position="76"/>
    </location>
</feature>
<feature type="compositionally biased region" description="Polar residues" evidence="1">
    <location>
        <begin position="67"/>
        <end position="76"/>
    </location>
</feature>
<protein>
    <submittedName>
        <fullName evidence="2">Uncharacterized protein</fullName>
    </submittedName>
</protein>